<dbReference type="STRING" id="1278298.GCA_000428685_02208"/>
<accession>A0A448KE49</accession>
<dbReference type="InterPro" id="IPR001362">
    <property type="entry name" value="Glyco_hydro_32"/>
</dbReference>
<evidence type="ECO:0000256" key="3">
    <source>
        <dbReference type="ARBA" id="ARBA00022801"/>
    </source>
</evidence>
<evidence type="ECO:0000256" key="2">
    <source>
        <dbReference type="ARBA" id="ARBA00012758"/>
    </source>
</evidence>
<organism evidence="6 7">
    <name type="scientific">Actinomyces slackii</name>
    <dbReference type="NCBI Taxonomy" id="52774"/>
    <lineage>
        <taxon>Bacteria</taxon>
        <taxon>Bacillati</taxon>
        <taxon>Actinomycetota</taxon>
        <taxon>Actinomycetes</taxon>
        <taxon>Actinomycetales</taxon>
        <taxon>Actinomycetaceae</taxon>
        <taxon>Actinomyces</taxon>
    </lineage>
</organism>
<dbReference type="Pfam" id="PF00251">
    <property type="entry name" value="Glyco_hydro_32N"/>
    <property type="match status" value="1"/>
</dbReference>
<reference evidence="6 7" key="1">
    <citation type="submission" date="2018-12" db="EMBL/GenBank/DDBJ databases">
        <authorList>
            <consortium name="Pathogen Informatics"/>
        </authorList>
    </citation>
    <scope>NUCLEOTIDE SEQUENCE [LARGE SCALE GENOMIC DNA]</scope>
    <source>
        <strain evidence="6 7">NCTC11923</strain>
    </source>
</reference>
<dbReference type="Gene3D" id="2.115.10.20">
    <property type="entry name" value="Glycosyl hydrolase domain, family 43"/>
    <property type="match status" value="1"/>
</dbReference>
<dbReference type="PANTHER" id="PTHR43101:SF1">
    <property type="entry name" value="BETA-FRUCTOSIDASE"/>
    <property type="match status" value="1"/>
</dbReference>
<dbReference type="GO" id="GO:0005975">
    <property type="term" value="P:carbohydrate metabolic process"/>
    <property type="evidence" value="ECO:0007669"/>
    <property type="project" value="InterPro"/>
</dbReference>
<dbReference type="InterPro" id="IPR051214">
    <property type="entry name" value="GH32_Enzymes"/>
</dbReference>
<dbReference type="CDD" id="cd08996">
    <property type="entry name" value="GH32_FFase"/>
    <property type="match status" value="1"/>
</dbReference>
<dbReference type="SUPFAM" id="SSF75005">
    <property type="entry name" value="Arabinanase/levansucrase/invertase"/>
    <property type="match status" value="1"/>
</dbReference>
<evidence type="ECO:0000256" key="1">
    <source>
        <dbReference type="ARBA" id="ARBA00009902"/>
    </source>
</evidence>
<sequence>MTSRPRIHFTAASGWINDPHGLSVVDDRYHLFFQHVPGSTTWAPQCRWGHAVSDDLVHWSEHPIALEPGDGDDGVWSGSIARDDDQGARAYYTSVQVPDFGIGRVRVARPADPQWRRWVKEEIVVGLPPELDAIAFRDPFVFRDAGCWRMLIGVALSNGTAAATSFSSPDGHAWTYDGIAASRSSALTEPVWTGSLWECPQLFTVDGQDVLVTSIWDNDVLHYVAYATGRWENGRFRPDTWRRLTYGESYYAPSFFRDRLGRPCLIFWLRGALDEQAGWAGAHSVPYLLSMVDGELVMRVHPGVETQVKAWEPDGDGIAPLLTQWRPADGDLRISDGTGATTLLHRDSGGIRVQQGDQAPVTVPVAPGAAVTLIVDGPIVEVCCGSCGYALASGADLDVQVLDPETPAAP</sequence>
<dbReference type="PANTHER" id="PTHR43101">
    <property type="entry name" value="BETA-FRUCTOSIDASE"/>
    <property type="match status" value="1"/>
</dbReference>
<name>A0A448KE49_9ACTO</name>
<dbReference type="SMART" id="SM00640">
    <property type="entry name" value="Glyco_32"/>
    <property type="match status" value="1"/>
</dbReference>
<feature type="domain" description="Glycosyl hydrolase family 32 N-terminal" evidence="5">
    <location>
        <begin position="8"/>
        <end position="298"/>
    </location>
</feature>
<gene>
    <name evidence="6" type="primary">bfrA_1</name>
    <name evidence="6" type="ORF">NCTC11923_01840</name>
</gene>
<dbReference type="Proteomes" id="UP000276899">
    <property type="component" value="Chromosome"/>
</dbReference>
<evidence type="ECO:0000259" key="5">
    <source>
        <dbReference type="Pfam" id="PF00251"/>
    </source>
</evidence>
<dbReference type="GO" id="GO:0004564">
    <property type="term" value="F:beta-fructofuranosidase activity"/>
    <property type="evidence" value="ECO:0007669"/>
    <property type="project" value="UniProtKB-EC"/>
</dbReference>
<dbReference type="RefSeq" id="WP_051281263.1">
    <property type="nucleotide sequence ID" value="NZ_CBCRWE010000022.1"/>
</dbReference>
<dbReference type="KEGG" id="asla:NCTC11923_01840"/>
<evidence type="ECO:0000256" key="4">
    <source>
        <dbReference type="ARBA" id="ARBA00023295"/>
    </source>
</evidence>
<evidence type="ECO:0000313" key="7">
    <source>
        <dbReference type="Proteomes" id="UP000276899"/>
    </source>
</evidence>
<protein>
    <recommendedName>
        <fullName evidence="2">beta-fructofuranosidase</fullName>
        <ecNumber evidence="2">3.2.1.26</ecNumber>
    </recommendedName>
</protein>
<keyword evidence="4 6" id="KW-0326">Glycosidase</keyword>
<keyword evidence="7" id="KW-1185">Reference proteome</keyword>
<evidence type="ECO:0000313" key="6">
    <source>
        <dbReference type="EMBL" id="VEG75182.1"/>
    </source>
</evidence>
<dbReference type="AlphaFoldDB" id="A0A448KE49"/>
<comment type="similarity">
    <text evidence="1">Belongs to the glycosyl hydrolase 32 family.</text>
</comment>
<keyword evidence="3 6" id="KW-0378">Hydrolase</keyword>
<dbReference type="InterPro" id="IPR013148">
    <property type="entry name" value="Glyco_hydro_32_N"/>
</dbReference>
<proteinExistence type="inferred from homology"/>
<dbReference type="EMBL" id="LR134363">
    <property type="protein sequence ID" value="VEG75182.1"/>
    <property type="molecule type" value="Genomic_DNA"/>
</dbReference>
<dbReference type="EC" id="3.2.1.26" evidence="2"/>
<dbReference type="InterPro" id="IPR023296">
    <property type="entry name" value="Glyco_hydro_beta-prop_sf"/>
</dbReference>